<organism evidence="2 3">
    <name type="scientific">Colletotrichum destructivum</name>
    <dbReference type="NCBI Taxonomy" id="34406"/>
    <lineage>
        <taxon>Eukaryota</taxon>
        <taxon>Fungi</taxon>
        <taxon>Dikarya</taxon>
        <taxon>Ascomycota</taxon>
        <taxon>Pezizomycotina</taxon>
        <taxon>Sordariomycetes</taxon>
        <taxon>Hypocreomycetidae</taxon>
        <taxon>Glomerellales</taxon>
        <taxon>Glomerellaceae</taxon>
        <taxon>Colletotrichum</taxon>
        <taxon>Colletotrichum destructivum species complex</taxon>
    </lineage>
</organism>
<accession>A0AAX4J4A7</accession>
<reference evidence="3" key="1">
    <citation type="journal article" date="2023" name="bioRxiv">
        <title>Complete genome of the Medicago anthracnose fungus, Colletotrichum destructivum, reveals a mini-chromosome-like region within a core chromosome.</title>
        <authorList>
            <person name="Lapalu N."/>
            <person name="Simon A."/>
            <person name="Lu A."/>
            <person name="Plaumann P.-L."/>
            <person name="Amselem J."/>
            <person name="Pigne S."/>
            <person name="Auger A."/>
            <person name="Koch C."/>
            <person name="Dallery J.-F."/>
            <person name="O'Connell R.J."/>
        </authorList>
    </citation>
    <scope>NUCLEOTIDE SEQUENCE [LARGE SCALE GENOMIC DNA]</scope>
    <source>
        <strain evidence="3">CBS 520.97</strain>
    </source>
</reference>
<keyword evidence="3" id="KW-1185">Reference proteome</keyword>
<dbReference type="GeneID" id="87951696"/>
<feature type="domain" description="Cupin type-2" evidence="1">
    <location>
        <begin position="63"/>
        <end position="117"/>
    </location>
</feature>
<proteinExistence type="predicted"/>
<dbReference type="InterPro" id="IPR014710">
    <property type="entry name" value="RmlC-like_jellyroll"/>
</dbReference>
<dbReference type="Pfam" id="PF07883">
    <property type="entry name" value="Cupin_2"/>
    <property type="match status" value="1"/>
</dbReference>
<name>A0AAX4J4A7_9PEZI</name>
<dbReference type="Gene3D" id="2.60.120.10">
    <property type="entry name" value="Jelly Rolls"/>
    <property type="match status" value="1"/>
</dbReference>
<dbReference type="RefSeq" id="XP_062787403.1">
    <property type="nucleotide sequence ID" value="XM_062931352.1"/>
</dbReference>
<dbReference type="InterPro" id="IPR011051">
    <property type="entry name" value="RmlC_Cupin_sf"/>
</dbReference>
<protein>
    <submittedName>
        <fullName evidence="2">RmlC-like cupin domain superfamily, rmlC-like jelly roll protein</fullName>
    </submittedName>
</protein>
<gene>
    <name evidence="2" type="ORF">CDEST_15196</name>
</gene>
<dbReference type="KEGG" id="cdet:87951696"/>
<dbReference type="InterPro" id="IPR013096">
    <property type="entry name" value="Cupin_2"/>
</dbReference>
<dbReference type="EMBL" id="CP137315">
    <property type="protein sequence ID" value="WQF90182.1"/>
    <property type="molecule type" value="Genomic_DNA"/>
</dbReference>
<evidence type="ECO:0000259" key="1">
    <source>
        <dbReference type="Pfam" id="PF07883"/>
    </source>
</evidence>
<dbReference type="AlphaFoldDB" id="A0AAX4J4A7"/>
<evidence type="ECO:0000313" key="2">
    <source>
        <dbReference type="EMBL" id="WQF90182.1"/>
    </source>
</evidence>
<sequence length="216" mass="24891">MVWAWQNWLSPRPQHRTKNNAHPSFPHLGNAALYEPLSNPGGLWYVRETHYIENTLVRAGLSGPPLHIHRLQDEYFKVEQGVLGVVKNGVEYAVTKDDGNFYIPAGTRHRFWAHKSGTENLVFTVWLDPCKDVDFLLDVNFLRNLSGYVDDCLKAGIKPSVFQIILFTENATSLLCPPFLNWMPTWLLVWAHCGLAWISETVLGYKRSYPEYTREF</sequence>
<evidence type="ECO:0000313" key="3">
    <source>
        <dbReference type="Proteomes" id="UP001322277"/>
    </source>
</evidence>
<dbReference type="Proteomes" id="UP001322277">
    <property type="component" value="Chromosome 11"/>
</dbReference>
<dbReference type="SUPFAM" id="SSF51182">
    <property type="entry name" value="RmlC-like cupins"/>
    <property type="match status" value="1"/>
</dbReference>